<evidence type="ECO:0000256" key="1">
    <source>
        <dbReference type="ARBA" id="ARBA00001342"/>
    </source>
</evidence>
<dbReference type="SUPFAM" id="SSF89562">
    <property type="entry name" value="RraA-like"/>
    <property type="match status" value="1"/>
</dbReference>
<comment type="caution">
    <text evidence="13">The sequence shown here is derived from an EMBL/GenBank/DDBJ whole genome shotgun (WGS) entry which is preliminary data.</text>
</comment>
<proteinExistence type="inferred from homology"/>
<dbReference type="InterPro" id="IPR036704">
    <property type="entry name" value="RraA/RraA-like_sf"/>
</dbReference>
<dbReference type="RefSeq" id="WP_408105215.1">
    <property type="nucleotide sequence ID" value="NZ_JBFNFH010000001.1"/>
</dbReference>
<dbReference type="Gene3D" id="3.50.30.40">
    <property type="entry name" value="Ribonuclease E inhibitor RraA/RraA-like"/>
    <property type="match status" value="1"/>
</dbReference>
<name>A0ABW9F4B8_9FIRM</name>
<evidence type="ECO:0000256" key="10">
    <source>
        <dbReference type="ARBA" id="ARBA00030169"/>
    </source>
</evidence>
<comment type="similarity">
    <text evidence="3">Belongs to the class II aldolase/RraA-like family.</text>
</comment>
<evidence type="ECO:0000313" key="14">
    <source>
        <dbReference type="Proteomes" id="UP001629536"/>
    </source>
</evidence>
<comment type="cofactor">
    <cofactor evidence="2">
        <name>a divalent metal cation</name>
        <dbReference type="ChEBI" id="CHEBI:60240"/>
    </cofactor>
</comment>
<evidence type="ECO:0000256" key="8">
    <source>
        <dbReference type="ARBA" id="ARBA00025046"/>
    </source>
</evidence>
<organism evidence="13 14">
    <name type="scientific">Helcococcus bovis</name>
    <dbReference type="NCBI Taxonomy" id="3153252"/>
    <lineage>
        <taxon>Bacteria</taxon>
        <taxon>Bacillati</taxon>
        <taxon>Bacillota</taxon>
        <taxon>Tissierellia</taxon>
        <taxon>Tissierellales</taxon>
        <taxon>Peptoniphilaceae</taxon>
        <taxon>Helcococcus</taxon>
    </lineage>
</organism>
<evidence type="ECO:0000256" key="12">
    <source>
        <dbReference type="ARBA" id="ARBA00047973"/>
    </source>
</evidence>
<evidence type="ECO:0000256" key="5">
    <source>
        <dbReference type="ARBA" id="ARBA00012213"/>
    </source>
</evidence>
<dbReference type="InterPro" id="IPR005493">
    <property type="entry name" value="RraA/RraA-like"/>
</dbReference>
<dbReference type="EC" id="4.1.1.112" evidence="6"/>
<evidence type="ECO:0000256" key="11">
    <source>
        <dbReference type="ARBA" id="ARBA00032305"/>
    </source>
</evidence>
<dbReference type="CDD" id="cd16841">
    <property type="entry name" value="RraA_family"/>
    <property type="match status" value="1"/>
</dbReference>
<sequence length="229" mass="25411">MKNFSINNWVYRADINEINKLRNFQVANIGDAKNRIGCIPHSRLKPINQLKLIGSAYTVKVPAGDNLLIYYAIDNAKKGDILVIDGVDYKDRALVGEILVSFAIKKGIAGIVVNGAIRDYEKLKELNIPIYFSGISPNGPYKNGPGYVNYPISINNVVINPGDIIIGDQDGLVSVRPGEIDEIVESVEKIVAKENSTLSKINNDSLDLNWLYEFLSGKDIDFFGEEYDD</sequence>
<protein>
    <recommendedName>
        <fullName evidence="7">Putative 4-hydroxy-4-methyl-2-oxoglutarate aldolase</fullName>
        <ecNumber evidence="6">4.1.1.112</ecNumber>
        <ecNumber evidence="5">4.1.3.17</ecNumber>
    </recommendedName>
    <alternativeName>
        <fullName evidence="11">Oxaloacetate decarboxylase</fullName>
    </alternativeName>
    <alternativeName>
        <fullName evidence="9">Regulator of ribonuclease activity homolog</fullName>
    </alternativeName>
    <alternativeName>
        <fullName evidence="10">RraA-like protein</fullName>
    </alternativeName>
</protein>
<accession>A0ABW9F4B8</accession>
<comment type="catalytic activity">
    <reaction evidence="12">
        <text>oxaloacetate + H(+) = pyruvate + CO2</text>
        <dbReference type="Rhea" id="RHEA:15641"/>
        <dbReference type="ChEBI" id="CHEBI:15361"/>
        <dbReference type="ChEBI" id="CHEBI:15378"/>
        <dbReference type="ChEBI" id="CHEBI:16452"/>
        <dbReference type="ChEBI" id="CHEBI:16526"/>
        <dbReference type="EC" id="4.1.1.112"/>
    </reaction>
</comment>
<evidence type="ECO:0000256" key="9">
    <source>
        <dbReference type="ARBA" id="ARBA00029596"/>
    </source>
</evidence>
<dbReference type="Pfam" id="PF03737">
    <property type="entry name" value="RraA-like"/>
    <property type="match status" value="1"/>
</dbReference>
<evidence type="ECO:0000256" key="4">
    <source>
        <dbReference type="ARBA" id="ARBA00011233"/>
    </source>
</evidence>
<keyword evidence="14" id="KW-1185">Reference proteome</keyword>
<dbReference type="Proteomes" id="UP001629536">
    <property type="component" value="Unassembled WGS sequence"/>
</dbReference>
<evidence type="ECO:0000256" key="6">
    <source>
        <dbReference type="ARBA" id="ARBA00012947"/>
    </source>
</evidence>
<dbReference type="EMBL" id="JBFNFH010000001">
    <property type="protein sequence ID" value="MFM1524114.1"/>
    <property type="molecule type" value="Genomic_DNA"/>
</dbReference>
<evidence type="ECO:0000256" key="7">
    <source>
        <dbReference type="ARBA" id="ARBA00016549"/>
    </source>
</evidence>
<comment type="subunit">
    <text evidence="4">Homotrimer.</text>
</comment>
<comment type="function">
    <text evidence="8">Catalyzes the aldol cleavage of 4-hydroxy-4-methyl-2-oxoglutarate (HMG) into 2 molecules of pyruvate. Also contains a secondary oxaloacetate (OAA) decarboxylase activity due to the common pyruvate enolate transition state formed following C-C bond cleavage in the retro-aldol and decarboxylation reactions.</text>
</comment>
<evidence type="ECO:0000256" key="2">
    <source>
        <dbReference type="ARBA" id="ARBA00001968"/>
    </source>
</evidence>
<dbReference type="PANTHER" id="PTHR33254">
    <property type="entry name" value="4-HYDROXY-4-METHYL-2-OXOGLUTARATE ALDOLASE 3-RELATED"/>
    <property type="match status" value="1"/>
</dbReference>
<evidence type="ECO:0000313" key="13">
    <source>
        <dbReference type="EMBL" id="MFM1524114.1"/>
    </source>
</evidence>
<dbReference type="PANTHER" id="PTHR33254:SF4">
    <property type="entry name" value="4-HYDROXY-4-METHYL-2-OXOGLUTARATE ALDOLASE 3-RELATED"/>
    <property type="match status" value="1"/>
</dbReference>
<evidence type="ECO:0000256" key="3">
    <source>
        <dbReference type="ARBA" id="ARBA00008621"/>
    </source>
</evidence>
<gene>
    <name evidence="13" type="ORF">ABGF40_00320</name>
</gene>
<reference evidence="13 14" key="1">
    <citation type="journal article" date="2024" name="Front. Microbiol.">
        <title>Pangenomic and biochemical analyses of Helcococcus ovis reveal widespread tetracycline resistance and a novel bacterial species, Helcococcus bovis.</title>
        <authorList>
            <person name="Cunha F."/>
            <person name="Zhai Y."/>
            <person name="Casaro S."/>
            <person name="Jones K.L."/>
            <person name="Hernandez M."/>
            <person name="Bisinotto R.S."/>
            <person name="Kariyawasam S."/>
            <person name="Brown M.B."/>
            <person name="Phillips A."/>
            <person name="Jeong K.C."/>
            <person name="Galvao K.N."/>
        </authorList>
    </citation>
    <scope>NUCLEOTIDE SEQUENCE [LARGE SCALE GENOMIC DNA]</scope>
    <source>
        <strain evidence="13 14">KG197</strain>
    </source>
</reference>
<dbReference type="EC" id="4.1.3.17" evidence="5"/>
<comment type="catalytic activity">
    <reaction evidence="1">
        <text>4-hydroxy-4-methyl-2-oxoglutarate = 2 pyruvate</text>
        <dbReference type="Rhea" id="RHEA:22748"/>
        <dbReference type="ChEBI" id="CHEBI:15361"/>
        <dbReference type="ChEBI" id="CHEBI:58276"/>
        <dbReference type="EC" id="4.1.3.17"/>
    </reaction>
</comment>